<comment type="caution">
    <text evidence="1">The sequence shown here is derived from an EMBL/GenBank/DDBJ whole genome shotgun (WGS) entry which is preliminary data.</text>
</comment>
<protein>
    <submittedName>
        <fullName evidence="1">Uncharacterized protein</fullName>
    </submittedName>
</protein>
<reference evidence="1 2" key="1">
    <citation type="submission" date="2021-06" db="EMBL/GenBank/DDBJ databases">
        <authorList>
            <person name="Palmer J.M."/>
        </authorList>
    </citation>
    <scope>NUCLEOTIDE SEQUENCE [LARGE SCALE GENOMIC DNA]</scope>
    <source>
        <strain evidence="1 2">GA_2019</strain>
        <tissue evidence="1">Muscle</tissue>
    </source>
</reference>
<accession>A0ABV0MNW9</accession>
<dbReference type="Proteomes" id="UP001476798">
    <property type="component" value="Unassembled WGS sequence"/>
</dbReference>
<proteinExistence type="predicted"/>
<evidence type="ECO:0000313" key="1">
    <source>
        <dbReference type="EMBL" id="MEQ2159747.1"/>
    </source>
</evidence>
<evidence type="ECO:0000313" key="2">
    <source>
        <dbReference type="Proteomes" id="UP001476798"/>
    </source>
</evidence>
<keyword evidence="2" id="KW-1185">Reference proteome</keyword>
<dbReference type="EMBL" id="JAHRIO010003253">
    <property type="protein sequence ID" value="MEQ2159747.1"/>
    <property type="molecule type" value="Genomic_DNA"/>
</dbReference>
<sequence length="197" mass="22091">MDTTQTLGVVSFFFHYWRSYSWHQMEHSFYNQEPAGSSPRDHHPSSVSIPYRGAGAYLQQSTGGVHPGQVPNTSQGNTDTQPCTHTFILNGNQERQIDQTVTFSDCGRKLEYLERTHACTGRTCKPCRKTPGQELNPGCFCCKAAVLPTTPSCNHQGTPRFQLRLENGLLITFRNSSFGLKPEKILELSLPVRSIQK</sequence>
<gene>
    <name evidence="1" type="ORF">GOODEAATRI_026379</name>
</gene>
<name>A0ABV0MNW9_9TELE</name>
<organism evidence="1 2">
    <name type="scientific">Goodea atripinnis</name>
    <dbReference type="NCBI Taxonomy" id="208336"/>
    <lineage>
        <taxon>Eukaryota</taxon>
        <taxon>Metazoa</taxon>
        <taxon>Chordata</taxon>
        <taxon>Craniata</taxon>
        <taxon>Vertebrata</taxon>
        <taxon>Euteleostomi</taxon>
        <taxon>Actinopterygii</taxon>
        <taxon>Neopterygii</taxon>
        <taxon>Teleostei</taxon>
        <taxon>Neoteleostei</taxon>
        <taxon>Acanthomorphata</taxon>
        <taxon>Ovalentaria</taxon>
        <taxon>Atherinomorphae</taxon>
        <taxon>Cyprinodontiformes</taxon>
        <taxon>Goodeidae</taxon>
        <taxon>Goodea</taxon>
    </lineage>
</organism>